<evidence type="ECO:0000259" key="1">
    <source>
        <dbReference type="Pfam" id="PF01030"/>
    </source>
</evidence>
<dbReference type="AlphaFoldDB" id="A0A3Q2QGS3"/>
<accession>A0A3Q2QGS3</accession>
<dbReference type="GeneTree" id="ENSGT00940000156107"/>
<reference evidence="2" key="2">
    <citation type="submission" date="2025-09" db="UniProtKB">
        <authorList>
            <consortium name="Ensembl"/>
        </authorList>
    </citation>
    <scope>IDENTIFICATION</scope>
</reference>
<dbReference type="Ensembl" id="ENSFHET00000004613.1">
    <property type="protein sequence ID" value="ENSFHEP00000025682.1"/>
    <property type="gene ID" value="ENSFHEG00000008081.1"/>
</dbReference>
<feature type="domain" description="Receptor L-domain" evidence="1">
    <location>
        <begin position="45"/>
        <end position="134"/>
    </location>
</feature>
<organism evidence="2 3">
    <name type="scientific">Fundulus heteroclitus</name>
    <name type="common">Killifish</name>
    <name type="synonym">Mummichog</name>
    <dbReference type="NCBI Taxonomy" id="8078"/>
    <lineage>
        <taxon>Eukaryota</taxon>
        <taxon>Metazoa</taxon>
        <taxon>Chordata</taxon>
        <taxon>Craniata</taxon>
        <taxon>Vertebrata</taxon>
        <taxon>Euteleostomi</taxon>
        <taxon>Actinopterygii</taxon>
        <taxon>Neopterygii</taxon>
        <taxon>Teleostei</taxon>
        <taxon>Neoteleostei</taxon>
        <taxon>Acanthomorphata</taxon>
        <taxon>Ovalentaria</taxon>
        <taxon>Atherinomorphae</taxon>
        <taxon>Cyprinodontiformes</taxon>
        <taxon>Fundulidae</taxon>
        <taxon>Fundulus</taxon>
    </lineage>
</organism>
<dbReference type="Gene3D" id="3.80.20.20">
    <property type="entry name" value="Receptor L-domain"/>
    <property type="match status" value="1"/>
</dbReference>
<protein>
    <recommendedName>
        <fullName evidence="1">Receptor L-domain domain-containing protein</fullName>
    </recommendedName>
</protein>
<name>A0A3Q2QGS3_FUNHE</name>
<dbReference type="Proteomes" id="UP000265000">
    <property type="component" value="Unplaced"/>
</dbReference>
<keyword evidence="3" id="KW-1185">Reference proteome</keyword>
<dbReference type="InterPro" id="IPR036941">
    <property type="entry name" value="Rcpt_L-dom_sf"/>
</dbReference>
<evidence type="ECO:0000313" key="2">
    <source>
        <dbReference type="Ensembl" id="ENSFHEP00000025682.1"/>
    </source>
</evidence>
<reference evidence="2" key="1">
    <citation type="submission" date="2025-08" db="UniProtKB">
        <authorList>
            <consortium name="Ensembl"/>
        </authorList>
    </citation>
    <scope>IDENTIFICATION</scope>
</reference>
<sequence length="150" mass="17043">MFFKLEKAASFFISPVVVCTGTHNGLSMSGNSEIQYNLMKERYNNCNIVMGNIEVNMMEHTRDLSFLQSIKEVTGYVLIAVNQFSRLPLDNLRLIRGTTLYEDRYALAVMLNYQKYGQHGLQELGLTTLTGMLTEEKFPINNRSSPSTTN</sequence>
<dbReference type="SUPFAM" id="SSF52058">
    <property type="entry name" value="L domain-like"/>
    <property type="match status" value="1"/>
</dbReference>
<dbReference type="InterPro" id="IPR000494">
    <property type="entry name" value="Rcpt_L-dom"/>
</dbReference>
<evidence type="ECO:0000313" key="3">
    <source>
        <dbReference type="Proteomes" id="UP000265000"/>
    </source>
</evidence>
<proteinExistence type="predicted"/>
<dbReference type="Pfam" id="PF01030">
    <property type="entry name" value="Recep_L_domain"/>
    <property type="match status" value="1"/>
</dbReference>